<evidence type="ECO:0000313" key="4">
    <source>
        <dbReference type="Proteomes" id="UP000246073"/>
    </source>
</evidence>
<evidence type="ECO:0000259" key="2">
    <source>
        <dbReference type="Pfam" id="PF11412"/>
    </source>
</evidence>
<protein>
    <submittedName>
        <fullName evidence="3">THIO:disulfide Interchange Protein</fullName>
    </submittedName>
</protein>
<gene>
    <name evidence="3" type="ORF">OHAE_574</name>
</gene>
<evidence type="ECO:0000256" key="1">
    <source>
        <dbReference type="SAM" id="SignalP"/>
    </source>
</evidence>
<accession>A0A2P9HKS3</accession>
<feature type="signal peptide" evidence="1">
    <location>
        <begin position="1"/>
        <end position="22"/>
    </location>
</feature>
<name>A0A2P9HKS3_9HYPH</name>
<dbReference type="Pfam" id="PF11412">
    <property type="entry name" value="DsbD_N"/>
    <property type="match status" value="1"/>
</dbReference>
<keyword evidence="1" id="KW-0732">Signal</keyword>
<evidence type="ECO:0000313" key="3">
    <source>
        <dbReference type="EMBL" id="SPL64707.1"/>
    </source>
</evidence>
<dbReference type="Proteomes" id="UP000246073">
    <property type="component" value="Unassembled WGS sequence"/>
</dbReference>
<feature type="domain" description="Thiol:disulfide interchange protein DsbD N-terminal" evidence="2">
    <location>
        <begin position="36"/>
        <end position="149"/>
    </location>
</feature>
<dbReference type="EMBL" id="OOFM01000005">
    <property type="protein sequence ID" value="SPL64707.1"/>
    <property type="molecule type" value="Genomic_DNA"/>
</dbReference>
<dbReference type="InterPro" id="IPR028250">
    <property type="entry name" value="DsbDN"/>
</dbReference>
<dbReference type="AlphaFoldDB" id="A0A2P9HKS3"/>
<feature type="chain" id="PRO_5015125009" evidence="1">
    <location>
        <begin position="23"/>
        <end position="263"/>
    </location>
</feature>
<organism evidence="3 4">
    <name type="scientific">Ochrobactrum soli</name>
    <dbReference type="NCBI Taxonomy" id="2448455"/>
    <lineage>
        <taxon>Bacteria</taxon>
        <taxon>Pseudomonadati</taxon>
        <taxon>Pseudomonadota</taxon>
        <taxon>Alphaproteobacteria</taxon>
        <taxon>Hyphomicrobiales</taxon>
        <taxon>Brucellaceae</taxon>
        <taxon>Brucella/Ochrobactrum group</taxon>
        <taxon>Ochrobactrum</taxon>
    </lineage>
</organism>
<reference evidence="4" key="1">
    <citation type="submission" date="2017-12" db="EMBL/GenBank/DDBJ databases">
        <authorList>
            <person name="Diaz M."/>
        </authorList>
    </citation>
    <scope>NUCLEOTIDE SEQUENCE [LARGE SCALE GENOMIC DNA]</scope>
    <source>
        <strain evidence="4">FI11154</strain>
    </source>
</reference>
<dbReference type="RefSeq" id="WP_109368502.1">
    <property type="nucleotide sequence ID" value="NZ_OOFM01000005.1"/>
</dbReference>
<proteinExistence type="predicted"/>
<sequence>MKTRLNILAFGMLAASALPAHASTSAWTETPGGRVRVIIEDGAVSAEAGPKREIRGALQIELQPGWKTYWRNPGSAGVPPQINLDGNANAQIDYPAPVRFGGDDDGIGYKKPVSLPIIFKLQPDDTRLKGHAFLGVCEHICIPVQAEFDFPVTANAESAEPQAIAARTIVETAFGRLPATASPTFGVSAVKRDEDTAVFTVAVPDPKAPAELFVASDKLRLSDPVASGNRNFTVTIKGNARYATVDYTVVQNGKAVSGQVTLD</sequence>